<reference evidence="2" key="1">
    <citation type="journal article" date="2013" name="Nat. Genet.">
        <title>The duck genome and transcriptome provide insight into an avian influenza virus reservoir species.</title>
        <authorList>
            <person name="Huang Y."/>
            <person name="Li Y."/>
            <person name="Burt D.W."/>
            <person name="Chen H."/>
            <person name="Zhang Y."/>
            <person name="Qian W."/>
            <person name="Kim H."/>
            <person name="Gan S."/>
            <person name="Zhao Y."/>
            <person name="Li J."/>
            <person name="Yi K."/>
            <person name="Feng H."/>
            <person name="Zhu P."/>
            <person name="Li B."/>
            <person name="Liu Q."/>
            <person name="Fairley S."/>
            <person name="Magor K.E."/>
            <person name="Du Z."/>
            <person name="Hu X."/>
            <person name="Goodman L."/>
            <person name="Tafer H."/>
            <person name="Vignal A."/>
            <person name="Lee T."/>
            <person name="Kim K.W."/>
            <person name="Sheng Z."/>
            <person name="An Y."/>
            <person name="Searle S."/>
            <person name="Herrero J."/>
            <person name="Groenen M.A."/>
            <person name="Crooijmans R.P."/>
            <person name="Faraut T."/>
            <person name="Cai Q."/>
            <person name="Webster R.G."/>
            <person name="Aldridge J.R."/>
            <person name="Warren W.C."/>
            <person name="Bartschat S."/>
            <person name="Kehr S."/>
            <person name="Marz M."/>
            <person name="Stadler P.F."/>
            <person name="Smith J."/>
            <person name="Kraus R.H."/>
            <person name="Zhao Y."/>
            <person name="Ren L."/>
            <person name="Fei J."/>
            <person name="Morisson M."/>
            <person name="Kaiser P."/>
            <person name="Griffin D.K."/>
            <person name="Rao M."/>
            <person name="Pitel F."/>
            <person name="Wang J."/>
            <person name="Li N."/>
        </authorList>
    </citation>
    <scope>NUCLEOTIDE SEQUENCE [LARGE SCALE GENOMIC DNA]</scope>
</reference>
<accession>R0JKV9</accession>
<dbReference type="EMBL" id="KB743584">
    <property type="protein sequence ID" value="EOA97900.1"/>
    <property type="molecule type" value="Genomic_DNA"/>
</dbReference>
<dbReference type="Proteomes" id="UP000296049">
    <property type="component" value="Unassembled WGS sequence"/>
</dbReference>
<evidence type="ECO:0000313" key="1">
    <source>
        <dbReference type="EMBL" id="EOA97900.1"/>
    </source>
</evidence>
<proteinExistence type="predicted"/>
<evidence type="ECO:0000313" key="2">
    <source>
        <dbReference type="Proteomes" id="UP000296049"/>
    </source>
</evidence>
<organism evidence="1 2">
    <name type="scientific">Anas platyrhynchos</name>
    <name type="common">Mallard</name>
    <name type="synonym">Anas boschas</name>
    <dbReference type="NCBI Taxonomy" id="8839"/>
    <lineage>
        <taxon>Eukaryota</taxon>
        <taxon>Metazoa</taxon>
        <taxon>Chordata</taxon>
        <taxon>Craniata</taxon>
        <taxon>Vertebrata</taxon>
        <taxon>Euteleostomi</taxon>
        <taxon>Archelosauria</taxon>
        <taxon>Archosauria</taxon>
        <taxon>Dinosauria</taxon>
        <taxon>Saurischia</taxon>
        <taxon>Theropoda</taxon>
        <taxon>Coelurosauria</taxon>
        <taxon>Aves</taxon>
        <taxon>Neognathae</taxon>
        <taxon>Galloanserae</taxon>
        <taxon>Anseriformes</taxon>
        <taxon>Anatidae</taxon>
        <taxon>Anatinae</taxon>
        <taxon>Anas</taxon>
    </lineage>
</organism>
<gene>
    <name evidence="1" type="ORF">Anapl_14719</name>
</gene>
<protein>
    <submittedName>
        <fullName evidence="1">Uncharacterized protein</fullName>
    </submittedName>
</protein>
<name>R0JKV9_ANAPL</name>
<keyword evidence="2" id="KW-1185">Reference proteome</keyword>
<sequence>MDSCKILTELPSCLQYGKVEKAQKLLHDGPTSFQCTGGICSGDESEAIHKAIRIDTCIYCPLGMVPDSVSLTPKLCPGIVRENACRHAFSLCQELSENLKVKNNNGECSQEVIEFIIPRKRLKRALVNKITYKKILMEQGAQECQILRKKNEVRDEKYFSVKQFSSNRALVCTADQSERMLVGFHLDETERGYADQCI</sequence>
<dbReference type="AlphaFoldDB" id="R0JKV9"/>